<evidence type="ECO:0000313" key="3">
    <source>
        <dbReference type="Proteomes" id="UP000776651"/>
    </source>
</evidence>
<proteinExistence type="predicted"/>
<evidence type="ECO:0000256" key="1">
    <source>
        <dbReference type="SAM" id="Phobius"/>
    </source>
</evidence>
<name>A0ABS7JEW3_9SPHN</name>
<protein>
    <submittedName>
        <fullName evidence="2">Uncharacterized protein</fullName>
    </submittedName>
</protein>
<gene>
    <name evidence="2" type="ORF">K3177_08565</name>
</gene>
<evidence type="ECO:0000313" key="2">
    <source>
        <dbReference type="EMBL" id="MBX7488566.1"/>
    </source>
</evidence>
<reference evidence="2 3" key="1">
    <citation type="submission" date="2021-08" db="EMBL/GenBank/DDBJ databases">
        <title>Comparative Genomics Analysis of the Genus Qipengyuania Reveals Extensive Genetic Diversity and Metabolic Versatility, Including the Description of Fifteen Novel Species.</title>
        <authorList>
            <person name="Liu Y."/>
        </authorList>
    </citation>
    <scope>NUCLEOTIDE SEQUENCE [LARGE SCALE GENOMIC DNA]</scope>
    <source>
        <strain evidence="2 3">GH25</strain>
    </source>
</reference>
<feature type="transmembrane region" description="Helical" evidence="1">
    <location>
        <begin position="30"/>
        <end position="51"/>
    </location>
</feature>
<dbReference type="RefSeq" id="WP_221597899.1">
    <property type="nucleotide sequence ID" value="NZ_JAIGNQ010000002.1"/>
</dbReference>
<dbReference type="EMBL" id="JAIGNQ010000002">
    <property type="protein sequence ID" value="MBX7488566.1"/>
    <property type="molecule type" value="Genomic_DNA"/>
</dbReference>
<keyword evidence="1" id="KW-1133">Transmembrane helix</keyword>
<dbReference type="Proteomes" id="UP000776651">
    <property type="component" value="Unassembled WGS sequence"/>
</dbReference>
<accession>A0ABS7JEW3</accession>
<feature type="transmembrane region" description="Helical" evidence="1">
    <location>
        <begin position="63"/>
        <end position="80"/>
    </location>
</feature>
<organism evidence="2 3">
    <name type="scientific">Qipengyuania pacifica</name>
    <dbReference type="NCBI Taxonomy" id="2860199"/>
    <lineage>
        <taxon>Bacteria</taxon>
        <taxon>Pseudomonadati</taxon>
        <taxon>Pseudomonadota</taxon>
        <taxon>Alphaproteobacteria</taxon>
        <taxon>Sphingomonadales</taxon>
        <taxon>Erythrobacteraceae</taxon>
        <taxon>Qipengyuania</taxon>
    </lineage>
</organism>
<keyword evidence="3" id="KW-1185">Reference proteome</keyword>
<comment type="caution">
    <text evidence="2">The sequence shown here is derived from an EMBL/GenBank/DDBJ whole genome shotgun (WGS) entry which is preliminary data.</text>
</comment>
<keyword evidence="1" id="KW-0812">Transmembrane</keyword>
<sequence>MTRFLIQVALTLAVLAFAWSRGGKPEKYVATVYFVLVFAGIARWLATGTWSQDGYGSLQTFRFLIDVCALVAVTAVALSSDRWWTLWVSSAQTIAVVSHLLRAAHAPIEPLVYAIMERWPVWLALIITGIGTMAHSRRMQRTTT</sequence>
<keyword evidence="1" id="KW-0472">Membrane</keyword>
<feature type="transmembrane region" description="Helical" evidence="1">
    <location>
        <begin position="119"/>
        <end position="136"/>
    </location>
</feature>